<dbReference type="AlphaFoldDB" id="A0A0P9RRX9"/>
<gene>
    <name evidence="3" type="ORF">ALQ41_200064</name>
    <name evidence="2" type="ORF">ALQ42_200123</name>
</gene>
<dbReference type="EMBL" id="RBPS01000352">
    <property type="protein sequence ID" value="RMO30065.1"/>
    <property type="molecule type" value="Genomic_DNA"/>
</dbReference>
<proteinExistence type="predicted"/>
<organism evidence="2 4">
    <name type="scientific">Pseudomonas savastanoi pv. glycinea</name>
    <name type="common">Pseudomonas syringae pv. glycinea</name>
    <dbReference type="NCBI Taxonomy" id="318"/>
    <lineage>
        <taxon>Bacteria</taxon>
        <taxon>Pseudomonadati</taxon>
        <taxon>Pseudomonadota</taxon>
        <taxon>Gammaproteobacteria</taxon>
        <taxon>Pseudomonadales</taxon>
        <taxon>Pseudomonadaceae</taxon>
        <taxon>Pseudomonas</taxon>
    </lineage>
</organism>
<evidence type="ECO:0000313" key="2">
    <source>
        <dbReference type="EMBL" id="RMO30065.1"/>
    </source>
</evidence>
<dbReference type="Proteomes" id="UP000280599">
    <property type="component" value="Unassembled WGS sequence"/>
</dbReference>
<evidence type="ECO:0000313" key="5">
    <source>
        <dbReference type="Proteomes" id="UP000280599"/>
    </source>
</evidence>
<feature type="region of interest" description="Disordered" evidence="1">
    <location>
        <begin position="49"/>
        <end position="80"/>
    </location>
</feature>
<evidence type="ECO:0000313" key="4">
    <source>
        <dbReference type="Proteomes" id="UP000273536"/>
    </source>
</evidence>
<evidence type="ECO:0000313" key="3">
    <source>
        <dbReference type="EMBL" id="RMO45876.1"/>
    </source>
</evidence>
<feature type="compositionally biased region" description="Basic and acidic residues" evidence="1">
    <location>
        <begin position="59"/>
        <end position="68"/>
    </location>
</feature>
<protein>
    <submittedName>
        <fullName evidence="2">Uncharacterized protein</fullName>
    </submittedName>
</protein>
<dbReference type="Proteomes" id="UP000273536">
    <property type="component" value="Unassembled WGS sequence"/>
</dbReference>
<comment type="caution">
    <text evidence="2">The sequence shown here is derived from an EMBL/GenBank/DDBJ whole genome shotgun (WGS) entry which is preliminary data.</text>
</comment>
<accession>A0A0P9RRX9</accession>
<dbReference type="EMBL" id="RBPT01000231">
    <property type="protein sequence ID" value="RMO45876.1"/>
    <property type="molecule type" value="Genomic_DNA"/>
</dbReference>
<sequence>MLRLSQRGHVMIERLVQDQHGHGAIIPHNVVERITALALRRAQLRRDSLQMSKPLNSYRPDKQSEAHRGVSSAFEQSAVS</sequence>
<name>A0A0P9RRX9_PSESG</name>
<reference evidence="4 5" key="1">
    <citation type="submission" date="2018-08" db="EMBL/GenBank/DDBJ databases">
        <title>Recombination of ecologically and evolutionarily significant loci maintains genetic cohesion in the Pseudomonas syringae species complex.</title>
        <authorList>
            <person name="Dillon M."/>
            <person name="Thakur S."/>
            <person name="Almeida R.N.D."/>
            <person name="Weir B.S."/>
            <person name="Guttman D.S."/>
        </authorList>
    </citation>
    <scope>NUCLEOTIDE SEQUENCE [LARGE SCALE GENOMIC DNA]</scope>
    <source>
        <strain evidence="2 4">ICMP 6372</strain>
        <strain evidence="3 5">ICMP 867</strain>
    </source>
</reference>
<evidence type="ECO:0000256" key="1">
    <source>
        <dbReference type="SAM" id="MobiDB-lite"/>
    </source>
</evidence>